<evidence type="ECO:0000313" key="4">
    <source>
        <dbReference type="EnsemblMetazoa" id="MDOA002846-PB"/>
    </source>
</evidence>
<evidence type="ECO:0000313" key="5">
    <source>
        <dbReference type="Proteomes" id="UP001652621"/>
    </source>
</evidence>
<keyword evidence="5" id="KW-1185">Reference proteome</keyword>
<dbReference type="InterPro" id="IPR013632">
    <property type="entry name" value="Rad51_C"/>
</dbReference>
<reference evidence="6" key="2">
    <citation type="submission" date="2025-04" db="UniProtKB">
        <authorList>
            <consortium name="RefSeq"/>
        </authorList>
    </citation>
    <scope>IDENTIFICATION</scope>
    <source>
        <strain evidence="6">Aabys</strain>
    </source>
</reference>
<comment type="subcellular location">
    <subcellularLocation>
        <location evidence="1">Nucleus</location>
    </subcellularLocation>
</comment>
<sequence>MSSAVNGTLHIYFTIGCNLFSEMSKLHCLPNTELSEYCLNILAKYDIHLVGEFLKQTTEKLMKILNLNAAQIQKIKTELKRRYGPVRIDLAAKLRRCDENTGESECVANFILSDEKQTLAIKSNSRCYYTLIGPLDDLLAPNVVACRTRGNSSYFLGSSHLTSKMMWEICGPSGVGKTQMALTLACNFIQLHQREVLYVDTKLDFCATRVKNILTARQLKKDVTAGTLEAIKVERVLSAQGLVEILNTLYVELKNGSSCVKNIRLIIIDSLPAVWFLLKADANRLAGKCLLSRLAQILYRLCDEFHIGVICVNLSLIPQALEERQKQHMGSVVSKHEQDISDILEDDDDNIEMEPKQLIYRQVMGNFWLSKPRLRLSMEYISENNVEMKKSSRRIIKVLHSSCMDTNGSCSVRICDQGVV</sequence>
<dbReference type="STRING" id="7370.A0A1I8MAB5"/>
<dbReference type="KEGG" id="mde:101891368"/>
<dbReference type="InterPro" id="IPR027417">
    <property type="entry name" value="P-loop_NTPase"/>
</dbReference>
<proteinExistence type="predicted"/>
<keyword evidence="2" id="KW-0539">Nucleus</keyword>
<dbReference type="PANTHER" id="PTHR46457">
    <property type="entry name" value="DNA REPAIR PROTEIN RAD51 HOMOLOG 4"/>
    <property type="match status" value="1"/>
</dbReference>
<dbReference type="PANTHER" id="PTHR46457:SF1">
    <property type="entry name" value="DNA REPAIR PROTEIN RAD51 HOMOLOG 4"/>
    <property type="match status" value="1"/>
</dbReference>
<dbReference type="GO" id="GO:0007131">
    <property type="term" value="P:reciprocal meiotic recombination"/>
    <property type="evidence" value="ECO:0007669"/>
    <property type="project" value="TreeGrafter"/>
</dbReference>
<dbReference type="eggNOG" id="KOG1433">
    <property type="taxonomic scope" value="Eukaryota"/>
</dbReference>
<protein>
    <submittedName>
        <fullName evidence="6">DNA repair protein RAD51 homolog 3 isoform X1</fullName>
    </submittedName>
</protein>
<dbReference type="OrthoDB" id="336321at2759"/>
<dbReference type="GO" id="GO:0008094">
    <property type="term" value="F:ATP-dependent activity, acting on DNA"/>
    <property type="evidence" value="ECO:0007669"/>
    <property type="project" value="TreeGrafter"/>
</dbReference>
<dbReference type="GO" id="GO:0000724">
    <property type="term" value="P:double-strand break repair via homologous recombination"/>
    <property type="evidence" value="ECO:0007669"/>
    <property type="project" value="TreeGrafter"/>
</dbReference>
<dbReference type="Gene3D" id="3.40.50.300">
    <property type="entry name" value="P-loop containing nucleotide triphosphate hydrolases"/>
    <property type="match status" value="1"/>
</dbReference>
<dbReference type="InterPro" id="IPR051988">
    <property type="entry name" value="HRR_RAD51_Paralog"/>
</dbReference>
<dbReference type="GO" id="GO:0005815">
    <property type="term" value="C:microtubule organizing center"/>
    <property type="evidence" value="ECO:0007669"/>
    <property type="project" value="TreeGrafter"/>
</dbReference>
<dbReference type="AlphaFoldDB" id="A0A1I8MAB5"/>
<dbReference type="Gene3D" id="1.10.150.20">
    <property type="entry name" value="5' to 3' exonuclease, C-terminal subdomain"/>
    <property type="match status" value="1"/>
</dbReference>
<dbReference type="SUPFAM" id="SSF52540">
    <property type="entry name" value="P-loop containing nucleoside triphosphate hydrolases"/>
    <property type="match status" value="1"/>
</dbReference>
<dbReference type="GO" id="GO:0005657">
    <property type="term" value="C:replication fork"/>
    <property type="evidence" value="ECO:0007669"/>
    <property type="project" value="TreeGrafter"/>
</dbReference>
<feature type="domain" description="Rad51-like C-terminal" evidence="3">
    <location>
        <begin position="161"/>
        <end position="313"/>
    </location>
</feature>
<accession>A0A1I8MAB5</accession>
<evidence type="ECO:0000256" key="2">
    <source>
        <dbReference type="ARBA" id="ARBA00023242"/>
    </source>
</evidence>
<dbReference type="VEuPathDB" id="VectorBase:MDOA002846"/>
<evidence type="ECO:0000259" key="3">
    <source>
        <dbReference type="Pfam" id="PF08423"/>
    </source>
</evidence>
<gene>
    <name evidence="4" type="primary">101891368</name>
    <name evidence="6" type="synonym">LOC101891368</name>
</gene>
<evidence type="ECO:0000313" key="6">
    <source>
        <dbReference type="RefSeq" id="XP_011294692.1"/>
    </source>
</evidence>
<dbReference type="GO" id="GO:0042148">
    <property type="term" value="P:DNA strand invasion"/>
    <property type="evidence" value="ECO:0007669"/>
    <property type="project" value="TreeGrafter"/>
</dbReference>
<name>A0A1I8MAB5_MUSDO</name>
<dbReference type="GO" id="GO:0000723">
    <property type="term" value="P:telomere maintenance"/>
    <property type="evidence" value="ECO:0007669"/>
    <property type="project" value="TreeGrafter"/>
</dbReference>
<reference evidence="4" key="1">
    <citation type="submission" date="2020-05" db="UniProtKB">
        <authorList>
            <consortium name="EnsemblMetazoa"/>
        </authorList>
    </citation>
    <scope>IDENTIFICATION</scope>
    <source>
        <strain evidence="4">Aabys</strain>
    </source>
</reference>
<organism evidence="4">
    <name type="scientific">Musca domestica</name>
    <name type="common">House fly</name>
    <dbReference type="NCBI Taxonomy" id="7370"/>
    <lineage>
        <taxon>Eukaryota</taxon>
        <taxon>Metazoa</taxon>
        <taxon>Ecdysozoa</taxon>
        <taxon>Arthropoda</taxon>
        <taxon>Hexapoda</taxon>
        <taxon>Insecta</taxon>
        <taxon>Pterygota</taxon>
        <taxon>Neoptera</taxon>
        <taxon>Endopterygota</taxon>
        <taxon>Diptera</taxon>
        <taxon>Brachycera</taxon>
        <taxon>Muscomorpha</taxon>
        <taxon>Muscoidea</taxon>
        <taxon>Muscidae</taxon>
        <taxon>Musca</taxon>
    </lineage>
</organism>
<dbReference type="VEuPathDB" id="VectorBase:MDOMA2_011310"/>
<dbReference type="EnsemblMetazoa" id="MDOA002846-RB">
    <property type="protein sequence ID" value="MDOA002846-PB"/>
    <property type="gene ID" value="MDOA002846"/>
</dbReference>
<dbReference type="SUPFAM" id="SSF47789">
    <property type="entry name" value="C-terminal domain of RNA polymerase alpha subunit"/>
    <property type="match status" value="1"/>
</dbReference>
<dbReference type="GO" id="GO:0003697">
    <property type="term" value="F:single-stranded DNA binding"/>
    <property type="evidence" value="ECO:0007669"/>
    <property type="project" value="TreeGrafter"/>
</dbReference>
<dbReference type="GO" id="GO:0000400">
    <property type="term" value="F:four-way junction DNA binding"/>
    <property type="evidence" value="ECO:0007669"/>
    <property type="project" value="TreeGrafter"/>
</dbReference>
<dbReference type="RefSeq" id="XP_011294692.1">
    <property type="nucleotide sequence ID" value="XM_011296390.2"/>
</dbReference>
<dbReference type="Proteomes" id="UP001652621">
    <property type="component" value="Unplaced"/>
</dbReference>
<dbReference type="GO" id="GO:0033063">
    <property type="term" value="C:Rad51B-Rad51C-Rad51D-XRCC2 complex"/>
    <property type="evidence" value="ECO:0007669"/>
    <property type="project" value="TreeGrafter"/>
</dbReference>
<evidence type="ECO:0000256" key="1">
    <source>
        <dbReference type="ARBA" id="ARBA00004123"/>
    </source>
</evidence>
<dbReference type="Pfam" id="PF08423">
    <property type="entry name" value="Rad51"/>
    <property type="match status" value="1"/>
</dbReference>